<reference evidence="9" key="1">
    <citation type="submission" date="2019-03" db="EMBL/GenBank/DDBJ databases">
        <authorList>
            <person name="Hao L."/>
        </authorList>
    </citation>
    <scope>NUCLEOTIDE SEQUENCE</scope>
</reference>
<keyword evidence="7" id="KW-1015">Disulfide bond</keyword>
<dbReference type="NCBIfam" id="NF001138">
    <property type="entry name" value="PRK00143.1"/>
    <property type="match status" value="1"/>
</dbReference>
<dbReference type="Gene3D" id="2.40.30.10">
    <property type="entry name" value="Translation factors"/>
    <property type="match status" value="1"/>
</dbReference>
<dbReference type="InterPro" id="IPR023382">
    <property type="entry name" value="MnmA-like_central_sf"/>
</dbReference>
<evidence type="ECO:0000256" key="7">
    <source>
        <dbReference type="ARBA" id="ARBA00023157"/>
    </source>
</evidence>
<dbReference type="InterPro" id="IPR004506">
    <property type="entry name" value="MnmA-like"/>
</dbReference>
<dbReference type="AlphaFoldDB" id="A0A485M0I9"/>
<dbReference type="CDD" id="cd01998">
    <property type="entry name" value="MnmA_TRMU-like"/>
    <property type="match status" value="1"/>
</dbReference>
<dbReference type="GO" id="GO:0002143">
    <property type="term" value="P:tRNA wobble position uridine thiolation"/>
    <property type="evidence" value="ECO:0007669"/>
    <property type="project" value="TreeGrafter"/>
</dbReference>
<dbReference type="GO" id="GO:0000049">
    <property type="term" value="F:tRNA binding"/>
    <property type="evidence" value="ECO:0007669"/>
    <property type="project" value="UniProtKB-KW"/>
</dbReference>
<evidence type="ECO:0000259" key="8">
    <source>
        <dbReference type="Pfam" id="PF20259"/>
    </source>
</evidence>
<dbReference type="Pfam" id="PF03054">
    <property type="entry name" value="tRNA_Me_trans"/>
    <property type="match status" value="1"/>
</dbReference>
<dbReference type="GO" id="GO:0005524">
    <property type="term" value="F:ATP binding"/>
    <property type="evidence" value="ECO:0007669"/>
    <property type="project" value="UniProtKB-KW"/>
</dbReference>
<dbReference type="NCBIfam" id="TIGR00420">
    <property type="entry name" value="trmU"/>
    <property type="match status" value="1"/>
</dbReference>
<dbReference type="PANTHER" id="PTHR11933:SF5">
    <property type="entry name" value="MITOCHONDRIAL TRNA-SPECIFIC 2-THIOURIDYLASE 1"/>
    <property type="match status" value="1"/>
</dbReference>
<keyword evidence="4" id="KW-0547">Nucleotide-binding</keyword>
<gene>
    <name evidence="9" type="primary">mnmA</name>
    <name evidence="9" type="ORF">SCFA_30060</name>
</gene>
<dbReference type="InterPro" id="IPR014729">
    <property type="entry name" value="Rossmann-like_a/b/a_fold"/>
</dbReference>
<dbReference type="GO" id="GO:0016783">
    <property type="term" value="F:sulfurtransferase activity"/>
    <property type="evidence" value="ECO:0007669"/>
    <property type="project" value="InterPro"/>
</dbReference>
<keyword evidence="5" id="KW-0067">ATP-binding</keyword>
<sequence>MIAVGLSGGTDSAAAAIRLHEEREELVGVTLVFGEENPPPVSIERAGRLCAHLKIRHVVMDATSPFRTVKDYFCREYLTGATPNPCVVCNRDIKFGLFLEKAGELGADRIATGHYVRKAGEDGRVWLGRAKEKNSQEYFLGLISQDAIQRSLFPLHDITREEARELAGRTGLHIHKQETSQDTCFTGAQGYVPFITSYTGYKPQPGDVLNMRGMVIGKHRGALYYTIGQRKGLGMGFGRKVYVLGRDMEKNTITVGGREQWPYRGFTMEQINLMKIPALDKPLAVRMKVRYRQDAKDALLIPLPGGRAAVRYEGLFSPGQLAVAYDSQDNILCAGIIGSALKDIPAPDV</sequence>
<evidence type="ECO:0000256" key="1">
    <source>
        <dbReference type="ARBA" id="ARBA00022555"/>
    </source>
</evidence>
<organism evidence="9">
    <name type="scientific">anaerobic digester metagenome</name>
    <dbReference type="NCBI Taxonomy" id="1263854"/>
    <lineage>
        <taxon>unclassified sequences</taxon>
        <taxon>metagenomes</taxon>
        <taxon>ecological metagenomes</taxon>
    </lineage>
</organism>
<evidence type="ECO:0000256" key="6">
    <source>
        <dbReference type="ARBA" id="ARBA00022884"/>
    </source>
</evidence>
<keyword evidence="1" id="KW-0820">tRNA-binding</keyword>
<evidence type="ECO:0000256" key="4">
    <source>
        <dbReference type="ARBA" id="ARBA00022741"/>
    </source>
</evidence>
<dbReference type="SUPFAM" id="SSF52402">
    <property type="entry name" value="Adenine nucleotide alpha hydrolases-like"/>
    <property type="match status" value="1"/>
</dbReference>
<evidence type="ECO:0000256" key="2">
    <source>
        <dbReference type="ARBA" id="ARBA00022679"/>
    </source>
</evidence>
<dbReference type="Gene3D" id="3.40.50.620">
    <property type="entry name" value="HUPs"/>
    <property type="match status" value="1"/>
</dbReference>
<evidence type="ECO:0000256" key="5">
    <source>
        <dbReference type="ARBA" id="ARBA00022840"/>
    </source>
</evidence>
<dbReference type="EMBL" id="CAADRM010000092">
    <property type="protein sequence ID" value="VFU14531.1"/>
    <property type="molecule type" value="Genomic_DNA"/>
</dbReference>
<feature type="domain" description="tRNA-specific 2-thiouridylase MnmA-like central" evidence="8">
    <location>
        <begin position="195"/>
        <end position="256"/>
    </location>
</feature>
<name>A0A485M0I9_9ZZZZ</name>
<evidence type="ECO:0000313" key="9">
    <source>
        <dbReference type="EMBL" id="VFU14531.1"/>
    </source>
</evidence>
<dbReference type="Gene3D" id="2.30.30.280">
    <property type="entry name" value="Adenine nucleotide alpha hydrolases-like domains"/>
    <property type="match status" value="1"/>
</dbReference>
<evidence type="ECO:0000256" key="3">
    <source>
        <dbReference type="ARBA" id="ARBA00022694"/>
    </source>
</evidence>
<accession>A0A485M0I9</accession>
<dbReference type="Pfam" id="PF20259">
    <property type="entry name" value="tRNA_Me_trans_M"/>
    <property type="match status" value="1"/>
</dbReference>
<keyword evidence="6" id="KW-0694">RNA-binding</keyword>
<dbReference type="InterPro" id="IPR046884">
    <property type="entry name" value="MnmA-like_central"/>
</dbReference>
<proteinExistence type="predicted"/>
<keyword evidence="2 9" id="KW-0808">Transferase</keyword>
<dbReference type="EC" id="2.8.1.-" evidence="9"/>
<protein>
    <submittedName>
        <fullName evidence="9">tRNA-specific 2-thiouridylase MnmA</fullName>
        <ecNumber evidence="9">2.8.1.-</ecNumber>
    </submittedName>
</protein>
<keyword evidence="3" id="KW-0819">tRNA processing</keyword>
<dbReference type="PANTHER" id="PTHR11933">
    <property type="entry name" value="TRNA 5-METHYLAMINOMETHYL-2-THIOURIDYLATE -METHYLTRANSFERASE"/>
    <property type="match status" value="1"/>
</dbReference>
<dbReference type="FunFam" id="2.30.30.280:FF:000001">
    <property type="entry name" value="tRNA-specific 2-thiouridylase MnmA"/>
    <property type="match status" value="1"/>
</dbReference>